<dbReference type="PANTHER" id="PTHR36432">
    <property type="match status" value="1"/>
</dbReference>
<proteinExistence type="predicted"/>
<reference evidence="4" key="1">
    <citation type="submission" date="2016-10" db="EMBL/GenBank/DDBJ databases">
        <authorList>
            <person name="Varghese N."/>
            <person name="Submissions S."/>
        </authorList>
    </citation>
    <scope>NUCLEOTIDE SEQUENCE [LARGE SCALE GENOMIC DNA]</scope>
    <source>
        <strain evidence="4">B48,IBRC-M 10115,DSM 25386,CECT 8001</strain>
    </source>
</reference>
<dbReference type="InterPro" id="IPR052731">
    <property type="entry name" value="B_subtilis_Trans_State_Reg"/>
</dbReference>
<evidence type="ECO:0000313" key="3">
    <source>
        <dbReference type="EMBL" id="SEM17527.1"/>
    </source>
</evidence>
<dbReference type="AlphaFoldDB" id="A0A1H7W9A8"/>
<dbReference type="PANTHER" id="PTHR36432:SF4">
    <property type="entry name" value="TRANSITION STATE REGULATOR ABH-RELATED"/>
    <property type="match status" value="1"/>
</dbReference>
<dbReference type="OrthoDB" id="9782993at2"/>
<keyword evidence="1" id="KW-0238">DNA-binding</keyword>
<evidence type="ECO:0000313" key="4">
    <source>
        <dbReference type="Proteomes" id="UP000198553"/>
    </source>
</evidence>
<dbReference type="Pfam" id="PF04014">
    <property type="entry name" value="MazE_antitoxin"/>
    <property type="match status" value="1"/>
</dbReference>
<evidence type="ECO:0000256" key="1">
    <source>
        <dbReference type="PROSITE-ProRule" id="PRU01076"/>
    </source>
</evidence>
<name>A0A1H7W9A8_9BACI</name>
<protein>
    <submittedName>
        <fullName evidence="3">Transcriptional regulator, AbrB family</fullName>
    </submittedName>
</protein>
<gene>
    <name evidence="3" type="ORF">SAMN05192533_101304</name>
</gene>
<feature type="domain" description="SpoVT-AbrB" evidence="2">
    <location>
        <begin position="5"/>
        <end position="50"/>
    </location>
</feature>
<dbReference type="RefSeq" id="WP_090740476.1">
    <property type="nucleotide sequence ID" value="NZ_FOBW01000001.1"/>
</dbReference>
<accession>A0A1H7W9A8</accession>
<dbReference type="Pfam" id="PF18277">
    <property type="entry name" value="AbrB_C"/>
    <property type="match status" value="1"/>
</dbReference>
<dbReference type="Gene3D" id="2.10.260.10">
    <property type="match status" value="1"/>
</dbReference>
<dbReference type="InterPro" id="IPR040678">
    <property type="entry name" value="AbrB_C"/>
</dbReference>
<evidence type="ECO:0000259" key="2">
    <source>
        <dbReference type="PROSITE" id="PS51740"/>
    </source>
</evidence>
<dbReference type="GO" id="GO:0003677">
    <property type="term" value="F:DNA binding"/>
    <property type="evidence" value="ECO:0007669"/>
    <property type="project" value="UniProtKB-UniRule"/>
</dbReference>
<dbReference type="InterPro" id="IPR007159">
    <property type="entry name" value="SpoVT-AbrB_dom"/>
</dbReference>
<dbReference type="STRING" id="930146.SAMN05192533_101304"/>
<dbReference type="SMART" id="SM00966">
    <property type="entry name" value="SpoVT_AbrB"/>
    <property type="match status" value="1"/>
</dbReference>
<dbReference type="InterPro" id="IPR037914">
    <property type="entry name" value="SpoVT-AbrB_sf"/>
</dbReference>
<organism evidence="3 4">
    <name type="scientific">Mesobacillus persicus</name>
    <dbReference type="NCBI Taxonomy" id="930146"/>
    <lineage>
        <taxon>Bacteria</taxon>
        <taxon>Bacillati</taxon>
        <taxon>Bacillota</taxon>
        <taxon>Bacilli</taxon>
        <taxon>Bacillales</taxon>
        <taxon>Bacillaceae</taxon>
        <taxon>Mesobacillus</taxon>
    </lineage>
</organism>
<dbReference type="NCBIfam" id="TIGR01439">
    <property type="entry name" value="lp_hng_hel_AbrB"/>
    <property type="match status" value="1"/>
</dbReference>
<dbReference type="Proteomes" id="UP000198553">
    <property type="component" value="Unassembled WGS sequence"/>
</dbReference>
<dbReference type="SUPFAM" id="SSF89447">
    <property type="entry name" value="AbrB/MazE/MraZ-like"/>
    <property type="match status" value="1"/>
</dbReference>
<sequence length="95" mass="10846">MKATGIVRKTDQLGRIVIPMELRKKMDIHENDPLEIFVDQDTIILHKYEPHKTCMITGKISSDNLELANGKIIVSQEGAELLMKEIEDFLLNAVR</sequence>
<dbReference type="PROSITE" id="PS51740">
    <property type="entry name" value="SPOVT_ABRB"/>
    <property type="match status" value="1"/>
</dbReference>
<keyword evidence="4" id="KW-1185">Reference proteome</keyword>
<dbReference type="EMBL" id="FOBW01000001">
    <property type="protein sequence ID" value="SEM17527.1"/>
    <property type="molecule type" value="Genomic_DNA"/>
</dbReference>